<keyword evidence="1" id="KW-0175">Coiled coil</keyword>
<gene>
    <name evidence="4" type="ORF">DENIS_1023</name>
</gene>
<dbReference type="PANTHER" id="PTHR39082">
    <property type="entry name" value="PHOSPHOLIPASE C-BETA-2-RELATED"/>
    <property type="match status" value="1"/>
</dbReference>
<feature type="domain" description="CT398-like coiled coil hairpin" evidence="3">
    <location>
        <begin position="13"/>
        <end position="183"/>
    </location>
</feature>
<dbReference type="PANTHER" id="PTHR39082:SF1">
    <property type="entry name" value="SCAVENGER RECEPTOR CLASS A MEMBER 3"/>
    <property type="match status" value="1"/>
</dbReference>
<evidence type="ECO:0000313" key="5">
    <source>
        <dbReference type="Proteomes" id="UP000288096"/>
    </source>
</evidence>
<organism evidence="4 5">
    <name type="scientific">Desulfonema ishimotonii</name>
    <dbReference type="NCBI Taxonomy" id="45657"/>
    <lineage>
        <taxon>Bacteria</taxon>
        <taxon>Pseudomonadati</taxon>
        <taxon>Thermodesulfobacteriota</taxon>
        <taxon>Desulfobacteria</taxon>
        <taxon>Desulfobacterales</taxon>
        <taxon>Desulfococcaceae</taxon>
        <taxon>Desulfonema</taxon>
    </lineage>
</organism>
<sequence length="240" mass="26804">MKEKLLVLIKLQKTETEIRKVKAALSVVARKADVFEKRSEAFADQVEDAAAALEDMRKKYRSLEAESGINQDGIAKHDVRLRTVKTNKEYQALLKEIDEIKKKNSQVETEWTELGEKIEEGETALDERKKEYVQVKAALKGELSEILAQAAEKEAELARLEADAVAISEAMPPDLAATLAQVRKFATAPVVVPLIKGGICDGCNMAVPPQLANELLRFEELKCCPFCNRILYREGMDSEI</sequence>
<dbReference type="Gene3D" id="1.10.287.1490">
    <property type="match status" value="1"/>
</dbReference>
<dbReference type="EMBL" id="BEXT01000001">
    <property type="protein sequence ID" value="GBC60079.1"/>
    <property type="molecule type" value="Genomic_DNA"/>
</dbReference>
<dbReference type="InterPro" id="IPR052376">
    <property type="entry name" value="Oxidative_Scav/Glycosyltrans"/>
</dbReference>
<name>A0A401FSY0_9BACT</name>
<dbReference type="OrthoDB" id="9795058at2"/>
<evidence type="ECO:0000313" key="4">
    <source>
        <dbReference type="EMBL" id="GBC60079.1"/>
    </source>
</evidence>
<evidence type="ECO:0000256" key="1">
    <source>
        <dbReference type="SAM" id="Coils"/>
    </source>
</evidence>
<comment type="caution">
    <text evidence="4">The sequence shown here is derived from an EMBL/GenBank/DDBJ whole genome shotgun (WGS) entry which is preliminary data.</text>
</comment>
<proteinExistence type="predicted"/>
<protein>
    <submittedName>
        <fullName evidence="4">Uncharacterized protein</fullName>
    </submittedName>
</protein>
<dbReference type="Pfam" id="PF02591">
    <property type="entry name" value="Zn_ribbon_9"/>
    <property type="match status" value="1"/>
</dbReference>
<feature type="domain" description="C4-type zinc ribbon" evidence="2">
    <location>
        <begin position="200"/>
        <end position="231"/>
    </location>
</feature>
<evidence type="ECO:0000259" key="3">
    <source>
        <dbReference type="Pfam" id="PF24481"/>
    </source>
</evidence>
<reference evidence="5" key="2">
    <citation type="submission" date="2019-01" db="EMBL/GenBank/DDBJ databases">
        <title>Genome sequence of Desulfonema ishimotonii strain Tokyo 01.</title>
        <authorList>
            <person name="Fukui M."/>
        </authorList>
    </citation>
    <scope>NUCLEOTIDE SEQUENCE [LARGE SCALE GENOMIC DNA]</scope>
    <source>
        <strain evidence="5">Tokyo 01</strain>
    </source>
</reference>
<dbReference type="Proteomes" id="UP000288096">
    <property type="component" value="Unassembled WGS sequence"/>
</dbReference>
<evidence type="ECO:0000259" key="2">
    <source>
        <dbReference type="Pfam" id="PF02591"/>
    </source>
</evidence>
<dbReference type="AlphaFoldDB" id="A0A401FSY0"/>
<dbReference type="RefSeq" id="WP_124327531.1">
    <property type="nucleotide sequence ID" value="NZ_BEXT01000001.1"/>
</dbReference>
<dbReference type="InterPro" id="IPR056003">
    <property type="entry name" value="CT398_CC_hairpin"/>
</dbReference>
<keyword evidence="5" id="KW-1185">Reference proteome</keyword>
<feature type="coiled-coil region" evidence="1">
    <location>
        <begin position="43"/>
        <end position="110"/>
    </location>
</feature>
<reference evidence="5" key="1">
    <citation type="submission" date="2017-11" db="EMBL/GenBank/DDBJ databases">
        <authorList>
            <person name="Watanabe M."/>
            <person name="Kojima H."/>
        </authorList>
    </citation>
    <scope>NUCLEOTIDE SEQUENCE [LARGE SCALE GENOMIC DNA]</scope>
    <source>
        <strain evidence="5">Tokyo 01</strain>
    </source>
</reference>
<dbReference type="InterPro" id="IPR003743">
    <property type="entry name" value="Zf-RING_7"/>
</dbReference>
<feature type="coiled-coil region" evidence="1">
    <location>
        <begin position="136"/>
        <end position="170"/>
    </location>
</feature>
<dbReference type="Pfam" id="PF24481">
    <property type="entry name" value="CT398_CC"/>
    <property type="match status" value="1"/>
</dbReference>
<accession>A0A401FSY0</accession>